<sequence length="69" mass="7370">MCYSEYSRRSLGMLAAGVAIRAVTPCSHPVQATREGGGSQDGKTEIFNCFIGLTLMRPTLMSCALGLRS</sequence>
<evidence type="ECO:0000313" key="2">
    <source>
        <dbReference type="Proteomes" id="UP001283361"/>
    </source>
</evidence>
<name>A0AAE0Z4W1_9GAST</name>
<proteinExistence type="predicted"/>
<dbReference type="EMBL" id="JAWDGP010004625">
    <property type="protein sequence ID" value="KAK3762919.1"/>
    <property type="molecule type" value="Genomic_DNA"/>
</dbReference>
<organism evidence="1 2">
    <name type="scientific">Elysia crispata</name>
    <name type="common">lettuce slug</name>
    <dbReference type="NCBI Taxonomy" id="231223"/>
    <lineage>
        <taxon>Eukaryota</taxon>
        <taxon>Metazoa</taxon>
        <taxon>Spiralia</taxon>
        <taxon>Lophotrochozoa</taxon>
        <taxon>Mollusca</taxon>
        <taxon>Gastropoda</taxon>
        <taxon>Heterobranchia</taxon>
        <taxon>Euthyneura</taxon>
        <taxon>Panpulmonata</taxon>
        <taxon>Sacoglossa</taxon>
        <taxon>Placobranchoidea</taxon>
        <taxon>Plakobranchidae</taxon>
        <taxon>Elysia</taxon>
    </lineage>
</organism>
<accession>A0AAE0Z4W1</accession>
<evidence type="ECO:0000313" key="1">
    <source>
        <dbReference type="EMBL" id="KAK3762919.1"/>
    </source>
</evidence>
<reference evidence="1" key="1">
    <citation type="journal article" date="2023" name="G3 (Bethesda)">
        <title>A reference genome for the long-term kleptoplast-retaining sea slug Elysia crispata morphotype clarki.</title>
        <authorList>
            <person name="Eastman K.E."/>
            <person name="Pendleton A.L."/>
            <person name="Shaikh M.A."/>
            <person name="Suttiyut T."/>
            <person name="Ogas R."/>
            <person name="Tomko P."/>
            <person name="Gavelis G."/>
            <person name="Widhalm J.R."/>
            <person name="Wisecaver J.H."/>
        </authorList>
    </citation>
    <scope>NUCLEOTIDE SEQUENCE</scope>
    <source>
        <strain evidence="1">ECLA1</strain>
    </source>
</reference>
<dbReference type="Proteomes" id="UP001283361">
    <property type="component" value="Unassembled WGS sequence"/>
</dbReference>
<gene>
    <name evidence="1" type="ORF">RRG08_008137</name>
</gene>
<comment type="caution">
    <text evidence="1">The sequence shown here is derived from an EMBL/GenBank/DDBJ whole genome shotgun (WGS) entry which is preliminary data.</text>
</comment>
<keyword evidence="2" id="KW-1185">Reference proteome</keyword>
<dbReference type="AlphaFoldDB" id="A0AAE0Z4W1"/>
<protein>
    <submittedName>
        <fullName evidence="1">Uncharacterized protein</fullName>
    </submittedName>
</protein>